<protein>
    <submittedName>
        <fullName evidence="1">Uncharacterized protein</fullName>
    </submittedName>
</protein>
<organism evidence="1 2">
    <name type="scientific">Erwinia phage pEp_SNUABM_08</name>
    <dbReference type="NCBI Taxonomy" id="2593268"/>
    <lineage>
        <taxon>Viruses</taxon>
        <taxon>Duplodnaviria</taxon>
        <taxon>Heunggongvirae</taxon>
        <taxon>Uroviricota</taxon>
        <taxon>Caudoviricetes</taxon>
        <taxon>Casjensviridae</taxon>
        <taxon>Gwanakrovirus</taxon>
        <taxon>Gwanakrovirus SNUABM08</taxon>
    </lineage>
</organism>
<keyword evidence="2" id="KW-1185">Reference proteome</keyword>
<reference evidence="1 2" key="1">
    <citation type="submission" date="2019-07" db="EMBL/GenBank/DDBJ databases">
        <title>Complete genome sequence of bacteriophage infecting Erwinia pyrifoliae.</title>
        <authorList>
            <person name="Kim S.G."/>
            <person name="Park S.C."/>
        </authorList>
    </citation>
    <scope>NUCLEOTIDE SEQUENCE [LARGE SCALE GENOMIC DNA]</scope>
</reference>
<sequence length="64" mass="6997">MHNIPDADRLPIGKLLNTSELVRQMNNRRLASEGIVLQAAASSIMTKEGGKFFQKVIKGLMSNG</sequence>
<dbReference type="EMBL" id="MN184886">
    <property type="protein sequence ID" value="QEQ94770.1"/>
    <property type="molecule type" value="Genomic_DNA"/>
</dbReference>
<proteinExistence type="predicted"/>
<evidence type="ECO:0000313" key="1">
    <source>
        <dbReference type="EMBL" id="QEQ94770.1"/>
    </source>
</evidence>
<gene>
    <name evidence="1" type="ORF">pEpSNUABM08_23</name>
</gene>
<dbReference type="Proteomes" id="UP000325507">
    <property type="component" value="Segment"/>
</dbReference>
<accession>A0A5J6DA97</accession>
<name>A0A5J6DA97_9CAUD</name>
<evidence type="ECO:0000313" key="2">
    <source>
        <dbReference type="Proteomes" id="UP000325507"/>
    </source>
</evidence>